<evidence type="ECO:0000259" key="5">
    <source>
        <dbReference type="Pfam" id="PF13439"/>
    </source>
</evidence>
<proteinExistence type="predicted"/>
<feature type="domain" description="Glycosyl transferase family 1" evidence="4">
    <location>
        <begin position="162"/>
        <end position="300"/>
    </location>
</feature>
<dbReference type="EMBL" id="VFPA01000001">
    <property type="protein sequence ID" value="TQM15668.1"/>
    <property type="molecule type" value="Genomic_DNA"/>
</dbReference>
<evidence type="ECO:0000313" key="7">
    <source>
        <dbReference type="Proteomes" id="UP000315677"/>
    </source>
</evidence>
<sequence length="358" mass="38224">MLASIAHRTPPRGYGPWEQVASTLTEGLVALGHDVTLFATADSITSARLHAEAPTGYEEDPGVDAKVHEGLHIAAAFERAGEFDVISNQFDFLPLTFSRLVRTPVVTTIHGFSSEAILPVYRAYDDIGRYVAISDADRHPDLGYEATIHHGIDPARFTFRPDPGEHLLFLGRIHPDKGTHLAIEVARRAGLPLVIAGIVQDESYFRDRVQPHLGRGGISYAGPVGPAERDALLGGALALLHLIGFAEPFGLSVVEALATGTPVIARPLGSMPEIVRHGRTGYLVDDVVGAVDAVRRVASLSRRDCRDDVEARFTAGRMVADYATLFSRIAGGGPSAISRSSRSGTSTTANRTAASLAP</sequence>
<name>A0A543E257_9PSEU</name>
<dbReference type="SUPFAM" id="SSF53756">
    <property type="entry name" value="UDP-Glycosyltransferase/glycogen phosphorylase"/>
    <property type="match status" value="1"/>
</dbReference>
<protein>
    <submittedName>
        <fullName evidence="6">Glycosyltransferase involved in cell wall biosynthesis</fullName>
    </submittedName>
</protein>
<dbReference type="Proteomes" id="UP000315677">
    <property type="component" value="Unassembled WGS sequence"/>
</dbReference>
<keyword evidence="1" id="KW-0328">Glycosyltransferase</keyword>
<evidence type="ECO:0000313" key="6">
    <source>
        <dbReference type="EMBL" id="TQM15668.1"/>
    </source>
</evidence>
<comment type="caution">
    <text evidence="6">The sequence shown here is derived from an EMBL/GenBank/DDBJ whole genome shotgun (WGS) entry which is preliminary data.</text>
</comment>
<feature type="region of interest" description="Disordered" evidence="3">
    <location>
        <begin position="333"/>
        <end position="358"/>
    </location>
</feature>
<keyword evidence="2 6" id="KW-0808">Transferase</keyword>
<feature type="compositionally biased region" description="Low complexity" evidence="3">
    <location>
        <begin position="335"/>
        <end position="358"/>
    </location>
</feature>
<dbReference type="Pfam" id="PF13439">
    <property type="entry name" value="Glyco_transf_4"/>
    <property type="match status" value="1"/>
</dbReference>
<gene>
    <name evidence="6" type="ORF">FB558_2458</name>
</gene>
<evidence type="ECO:0000256" key="3">
    <source>
        <dbReference type="SAM" id="MobiDB-lite"/>
    </source>
</evidence>
<dbReference type="InterPro" id="IPR028098">
    <property type="entry name" value="Glyco_trans_4-like_N"/>
</dbReference>
<evidence type="ECO:0000256" key="1">
    <source>
        <dbReference type="ARBA" id="ARBA00022676"/>
    </source>
</evidence>
<dbReference type="GO" id="GO:0016757">
    <property type="term" value="F:glycosyltransferase activity"/>
    <property type="evidence" value="ECO:0007669"/>
    <property type="project" value="InterPro"/>
</dbReference>
<dbReference type="InterPro" id="IPR001296">
    <property type="entry name" value="Glyco_trans_1"/>
</dbReference>
<evidence type="ECO:0000256" key="2">
    <source>
        <dbReference type="ARBA" id="ARBA00022679"/>
    </source>
</evidence>
<dbReference type="RefSeq" id="WP_211366320.1">
    <property type="nucleotide sequence ID" value="NZ_VFPA01000001.1"/>
</dbReference>
<accession>A0A543E257</accession>
<dbReference type="CDD" id="cd03802">
    <property type="entry name" value="GT4_AviGT4-like"/>
    <property type="match status" value="1"/>
</dbReference>
<organism evidence="6 7">
    <name type="scientific">Pseudonocardia kunmingensis</name>
    <dbReference type="NCBI Taxonomy" id="630975"/>
    <lineage>
        <taxon>Bacteria</taxon>
        <taxon>Bacillati</taxon>
        <taxon>Actinomycetota</taxon>
        <taxon>Actinomycetes</taxon>
        <taxon>Pseudonocardiales</taxon>
        <taxon>Pseudonocardiaceae</taxon>
        <taxon>Pseudonocardia</taxon>
    </lineage>
</organism>
<keyword evidence="7" id="KW-1185">Reference proteome</keyword>
<dbReference type="PANTHER" id="PTHR12526">
    <property type="entry name" value="GLYCOSYLTRANSFERASE"/>
    <property type="match status" value="1"/>
</dbReference>
<feature type="domain" description="Glycosyltransferase subfamily 4-like N-terminal" evidence="5">
    <location>
        <begin position="18"/>
        <end position="154"/>
    </location>
</feature>
<evidence type="ECO:0000259" key="4">
    <source>
        <dbReference type="Pfam" id="PF00534"/>
    </source>
</evidence>
<dbReference type="Gene3D" id="3.40.50.2000">
    <property type="entry name" value="Glycogen Phosphorylase B"/>
    <property type="match status" value="2"/>
</dbReference>
<dbReference type="PANTHER" id="PTHR12526:SF595">
    <property type="entry name" value="BLL5217 PROTEIN"/>
    <property type="match status" value="1"/>
</dbReference>
<dbReference type="Pfam" id="PF00534">
    <property type="entry name" value="Glycos_transf_1"/>
    <property type="match status" value="1"/>
</dbReference>
<reference evidence="6 7" key="1">
    <citation type="submission" date="2019-06" db="EMBL/GenBank/DDBJ databases">
        <title>Sequencing the genomes of 1000 actinobacteria strains.</title>
        <authorList>
            <person name="Klenk H.-P."/>
        </authorList>
    </citation>
    <scope>NUCLEOTIDE SEQUENCE [LARGE SCALE GENOMIC DNA]</scope>
    <source>
        <strain evidence="6 7">DSM 45301</strain>
    </source>
</reference>
<dbReference type="AlphaFoldDB" id="A0A543E257"/>